<name>A0A915PI48_9BILA</name>
<feature type="region of interest" description="Disordered" evidence="1">
    <location>
        <begin position="42"/>
        <end position="61"/>
    </location>
</feature>
<organism evidence="2 3">
    <name type="scientific">Setaria digitata</name>
    <dbReference type="NCBI Taxonomy" id="48799"/>
    <lineage>
        <taxon>Eukaryota</taxon>
        <taxon>Metazoa</taxon>
        <taxon>Ecdysozoa</taxon>
        <taxon>Nematoda</taxon>
        <taxon>Chromadorea</taxon>
        <taxon>Rhabditida</taxon>
        <taxon>Spirurina</taxon>
        <taxon>Spiruromorpha</taxon>
        <taxon>Filarioidea</taxon>
        <taxon>Setariidae</taxon>
        <taxon>Setaria</taxon>
    </lineage>
</organism>
<keyword evidence="2" id="KW-1185">Reference proteome</keyword>
<evidence type="ECO:0000256" key="1">
    <source>
        <dbReference type="SAM" id="MobiDB-lite"/>
    </source>
</evidence>
<dbReference type="Proteomes" id="UP000887581">
    <property type="component" value="Unplaced"/>
</dbReference>
<evidence type="ECO:0000313" key="2">
    <source>
        <dbReference type="Proteomes" id="UP000887581"/>
    </source>
</evidence>
<sequence>MCQEHRHVHCDHAEIRPEHATDALRELGEVHRNGTAEEEINSTAQHRGGERQTAMQQAAQHATASTGSTVRCLYSAANVPPLNTIQPQSNLSFGSPPLCALLLWPCDACTASHSEDEWRSNSPIPADDVLLSPTALSALESICCSPATAALLLLALSALDGMQKISHWNSRTTAQSCVHPTRFFYGKRVLECAQQRTTMMTCSSSNTITKSELELHWGGMPIYSSSSSIYTVMTEWLASRVIMLVIEMIDTDTEVPTGKQLSIQTGKQLTAL</sequence>
<protein>
    <submittedName>
        <fullName evidence="3">Uncharacterized protein</fullName>
    </submittedName>
</protein>
<proteinExistence type="predicted"/>
<reference evidence="3" key="1">
    <citation type="submission" date="2022-11" db="UniProtKB">
        <authorList>
            <consortium name="WormBaseParasite"/>
        </authorList>
    </citation>
    <scope>IDENTIFICATION</scope>
</reference>
<feature type="compositionally biased region" description="Low complexity" evidence="1">
    <location>
        <begin position="52"/>
        <end position="61"/>
    </location>
</feature>
<dbReference type="AlphaFoldDB" id="A0A915PI48"/>
<dbReference type="WBParaSite" id="sdigi.contig12.g1283.t1">
    <property type="protein sequence ID" value="sdigi.contig12.g1283.t1"/>
    <property type="gene ID" value="sdigi.contig12.g1283"/>
</dbReference>
<evidence type="ECO:0000313" key="3">
    <source>
        <dbReference type="WBParaSite" id="sdigi.contig12.g1283.t1"/>
    </source>
</evidence>
<accession>A0A915PI48</accession>